<feature type="transmembrane region" description="Helical" evidence="8">
    <location>
        <begin position="27"/>
        <end position="44"/>
    </location>
</feature>
<protein>
    <recommendedName>
        <fullName evidence="3">ER membrane protein complex subunit 6</fullName>
    </recommendedName>
</protein>
<dbReference type="PANTHER" id="PTHR20994:SF0">
    <property type="entry name" value="ER MEMBRANE PROTEIN COMPLEX SUBUNIT 6"/>
    <property type="match status" value="1"/>
</dbReference>
<evidence type="ECO:0000256" key="3">
    <source>
        <dbReference type="ARBA" id="ARBA00020827"/>
    </source>
</evidence>
<evidence type="ECO:0000313" key="10">
    <source>
        <dbReference type="Proteomes" id="UP000092555"/>
    </source>
</evidence>
<dbReference type="OrthoDB" id="16510at2759"/>
<dbReference type="STRING" id="869754.A0A1A0HDR6"/>
<dbReference type="GO" id="GO:0015914">
    <property type="term" value="P:phospholipid transport"/>
    <property type="evidence" value="ECO:0007669"/>
    <property type="project" value="EnsemblFungi"/>
</dbReference>
<sequence>MSTANKDIEQVYYDAHLVSNKYKLQKLQDVMSLSLGIAAGTLGLESYSGIAFYLVGILASDFSFLVVCCEGTPKRFFVSPVREIFADNFISNFAGYIMMWCLTYALMK</sequence>
<proteinExistence type="inferred from homology"/>
<keyword evidence="7 8" id="KW-0472">Membrane</keyword>
<dbReference type="Pfam" id="PF07019">
    <property type="entry name" value="EMC6"/>
    <property type="match status" value="1"/>
</dbReference>
<dbReference type="PANTHER" id="PTHR20994">
    <property type="entry name" value="ER MEMBRANE PROTEIN COMPLEX SUBUNIT 6"/>
    <property type="match status" value="1"/>
</dbReference>
<gene>
    <name evidence="9" type="ORF">METBIDRAFT_39323</name>
</gene>
<dbReference type="EMBL" id="LXTC01000002">
    <property type="protein sequence ID" value="OBA22229.1"/>
    <property type="molecule type" value="Genomic_DNA"/>
</dbReference>
<reference evidence="9 10" key="1">
    <citation type="submission" date="2016-05" db="EMBL/GenBank/DDBJ databases">
        <title>Comparative genomics of biotechnologically important yeasts.</title>
        <authorList>
            <consortium name="DOE Joint Genome Institute"/>
            <person name="Riley R."/>
            <person name="Haridas S."/>
            <person name="Wolfe K.H."/>
            <person name="Lopes M.R."/>
            <person name="Hittinger C.T."/>
            <person name="Goker M."/>
            <person name="Salamov A."/>
            <person name="Wisecaver J."/>
            <person name="Long T.M."/>
            <person name="Aerts A.L."/>
            <person name="Barry K."/>
            <person name="Choi C."/>
            <person name="Clum A."/>
            <person name="Coughlan A.Y."/>
            <person name="Deshpande S."/>
            <person name="Douglass A.P."/>
            <person name="Hanson S.J."/>
            <person name="Klenk H.-P."/>
            <person name="LaButti K."/>
            <person name="Lapidus A."/>
            <person name="Lindquist E."/>
            <person name="Lipzen A."/>
            <person name="Meier-kolthoff J.P."/>
            <person name="Ohm R.A."/>
            <person name="Otillar R.P."/>
            <person name="Pangilinan J."/>
            <person name="Peng Y."/>
            <person name="Rokas A."/>
            <person name="Rosa C.A."/>
            <person name="Scheuner C."/>
            <person name="Sibirny A.A."/>
            <person name="Slot J.C."/>
            <person name="Stielow J.B."/>
            <person name="Sun H."/>
            <person name="Kurtzman C.P."/>
            <person name="Blackwell M."/>
            <person name="Grigoriev I.V."/>
            <person name="Jeffries T.W."/>
        </authorList>
    </citation>
    <scope>NUCLEOTIDE SEQUENCE [LARGE SCALE GENOMIC DNA]</scope>
    <source>
        <strain evidence="9 10">NRRL YB-4993</strain>
    </source>
</reference>
<evidence type="ECO:0000256" key="7">
    <source>
        <dbReference type="ARBA" id="ARBA00023136"/>
    </source>
</evidence>
<dbReference type="GO" id="GO:0045050">
    <property type="term" value="P:protein insertion into ER membrane by stop-transfer membrane-anchor sequence"/>
    <property type="evidence" value="ECO:0007669"/>
    <property type="project" value="EnsemblFungi"/>
</dbReference>
<organism evidence="9 10">
    <name type="scientific">Metschnikowia bicuspidata var. bicuspidata NRRL YB-4993</name>
    <dbReference type="NCBI Taxonomy" id="869754"/>
    <lineage>
        <taxon>Eukaryota</taxon>
        <taxon>Fungi</taxon>
        <taxon>Dikarya</taxon>
        <taxon>Ascomycota</taxon>
        <taxon>Saccharomycotina</taxon>
        <taxon>Pichiomycetes</taxon>
        <taxon>Metschnikowiaceae</taxon>
        <taxon>Metschnikowia</taxon>
    </lineage>
</organism>
<dbReference type="GO" id="GO:0006644">
    <property type="term" value="P:phospholipid metabolic process"/>
    <property type="evidence" value="ECO:0007669"/>
    <property type="project" value="EnsemblFungi"/>
</dbReference>
<dbReference type="GeneID" id="30030105"/>
<comment type="caution">
    <text evidence="9">The sequence shown here is derived from an EMBL/GenBank/DDBJ whole genome shotgun (WGS) entry which is preliminary data.</text>
</comment>
<evidence type="ECO:0000256" key="5">
    <source>
        <dbReference type="ARBA" id="ARBA00022824"/>
    </source>
</evidence>
<evidence type="ECO:0000256" key="6">
    <source>
        <dbReference type="ARBA" id="ARBA00022989"/>
    </source>
</evidence>
<accession>A0A1A0HDR6</accession>
<feature type="transmembrane region" description="Helical" evidence="8">
    <location>
        <begin position="89"/>
        <end position="107"/>
    </location>
</feature>
<comment type="similarity">
    <text evidence="2">Belongs to the EMC6 family.</text>
</comment>
<dbReference type="RefSeq" id="XP_018712725.1">
    <property type="nucleotide sequence ID" value="XM_018857129.1"/>
</dbReference>
<dbReference type="GO" id="GO:0072546">
    <property type="term" value="C:EMC complex"/>
    <property type="evidence" value="ECO:0007669"/>
    <property type="project" value="EnsemblFungi"/>
</dbReference>
<evidence type="ECO:0000256" key="4">
    <source>
        <dbReference type="ARBA" id="ARBA00022692"/>
    </source>
</evidence>
<keyword evidence="4 8" id="KW-0812">Transmembrane</keyword>
<name>A0A1A0HDR6_9ASCO</name>
<dbReference type="Proteomes" id="UP000092555">
    <property type="component" value="Unassembled WGS sequence"/>
</dbReference>
<dbReference type="InterPro" id="IPR029008">
    <property type="entry name" value="EMC6-like"/>
</dbReference>
<dbReference type="GO" id="GO:0000045">
    <property type="term" value="P:autophagosome assembly"/>
    <property type="evidence" value="ECO:0007669"/>
    <property type="project" value="TreeGrafter"/>
</dbReference>
<evidence type="ECO:0000256" key="1">
    <source>
        <dbReference type="ARBA" id="ARBA00004477"/>
    </source>
</evidence>
<evidence type="ECO:0000256" key="8">
    <source>
        <dbReference type="SAM" id="Phobius"/>
    </source>
</evidence>
<dbReference type="InterPro" id="IPR008504">
    <property type="entry name" value="Emc6"/>
</dbReference>
<comment type="subcellular location">
    <subcellularLocation>
        <location evidence="1">Endoplasmic reticulum membrane</location>
        <topology evidence="1">Multi-pass membrane protein</topology>
    </subcellularLocation>
</comment>
<keyword evidence="6 8" id="KW-1133">Transmembrane helix</keyword>
<keyword evidence="5" id="KW-0256">Endoplasmic reticulum</keyword>
<evidence type="ECO:0000256" key="2">
    <source>
        <dbReference type="ARBA" id="ARBA00009436"/>
    </source>
</evidence>
<evidence type="ECO:0000313" key="9">
    <source>
        <dbReference type="EMBL" id="OBA22229.1"/>
    </source>
</evidence>
<dbReference type="GO" id="GO:0034975">
    <property type="term" value="P:protein folding in endoplasmic reticulum"/>
    <property type="evidence" value="ECO:0007669"/>
    <property type="project" value="TreeGrafter"/>
</dbReference>
<dbReference type="GO" id="GO:0032977">
    <property type="term" value="F:membrane insertase activity"/>
    <property type="evidence" value="ECO:0007669"/>
    <property type="project" value="EnsemblFungi"/>
</dbReference>
<keyword evidence="10" id="KW-1185">Reference proteome</keyword>
<dbReference type="AlphaFoldDB" id="A0A1A0HDR6"/>